<gene>
    <name evidence="6" type="ORF">C7381_10667</name>
</gene>
<dbReference type="InterPro" id="IPR035472">
    <property type="entry name" value="RpiR-like_SIS"/>
</dbReference>
<dbReference type="InterPro" id="IPR047640">
    <property type="entry name" value="RpiR-like"/>
</dbReference>
<dbReference type="GO" id="GO:1901135">
    <property type="term" value="P:carbohydrate derivative metabolic process"/>
    <property type="evidence" value="ECO:0007669"/>
    <property type="project" value="InterPro"/>
</dbReference>
<evidence type="ECO:0000259" key="4">
    <source>
        <dbReference type="PROSITE" id="PS51071"/>
    </source>
</evidence>
<keyword evidence="1" id="KW-0805">Transcription regulation</keyword>
<dbReference type="PANTHER" id="PTHR30514:SF18">
    <property type="entry name" value="RPIR-FAMILY TRANSCRIPTIONAL REGULATOR"/>
    <property type="match status" value="1"/>
</dbReference>
<dbReference type="Pfam" id="PF01418">
    <property type="entry name" value="HTH_6"/>
    <property type="match status" value="1"/>
</dbReference>
<dbReference type="PROSITE" id="PS51071">
    <property type="entry name" value="HTH_RPIR"/>
    <property type="match status" value="1"/>
</dbReference>
<dbReference type="PROSITE" id="PS51464">
    <property type="entry name" value="SIS"/>
    <property type="match status" value="1"/>
</dbReference>
<dbReference type="RefSeq" id="WP_034546979.1">
    <property type="nucleotide sequence ID" value="NZ_CAUPJO010000010.1"/>
</dbReference>
<organism evidence="6 7">
    <name type="scientific">Ezakiella coagulans</name>
    <dbReference type="NCBI Taxonomy" id="46507"/>
    <lineage>
        <taxon>Bacteria</taxon>
        <taxon>Bacillati</taxon>
        <taxon>Bacillota</taxon>
        <taxon>Tissierellia</taxon>
        <taxon>Ezakiella</taxon>
    </lineage>
</organism>
<dbReference type="GO" id="GO:0003700">
    <property type="term" value="F:DNA-binding transcription factor activity"/>
    <property type="evidence" value="ECO:0007669"/>
    <property type="project" value="InterPro"/>
</dbReference>
<dbReference type="PANTHER" id="PTHR30514">
    <property type="entry name" value="GLUCOKINASE"/>
    <property type="match status" value="1"/>
</dbReference>
<feature type="domain" description="SIS" evidence="5">
    <location>
        <begin position="125"/>
        <end position="263"/>
    </location>
</feature>
<proteinExistence type="predicted"/>
<dbReference type="SUPFAM" id="SSF46689">
    <property type="entry name" value="Homeodomain-like"/>
    <property type="match status" value="1"/>
</dbReference>
<dbReference type="InterPro" id="IPR036388">
    <property type="entry name" value="WH-like_DNA-bd_sf"/>
</dbReference>
<dbReference type="Gene3D" id="3.40.50.10490">
    <property type="entry name" value="Glucose-6-phosphate isomerase like protein, domain 1"/>
    <property type="match status" value="1"/>
</dbReference>
<dbReference type="CDD" id="cd05013">
    <property type="entry name" value="SIS_RpiR"/>
    <property type="match status" value="1"/>
</dbReference>
<protein>
    <submittedName>
        <fullName evidence="6">RpiR family transcriptional regulator</fullName>
    </submittedName>
</protein>
<dbReference type="InterPro" id="IPR001347">
    <property type="entry name" value="SIS_dom"/>
</dbReference>
<reference evidence="6 7" key="1">
    <citation type="submission" date="2018-04" db="EMBL/GenBank/DDBJ databases">
        <title>Genomic Encyclopedia of Type Strains, Phase IV (KMG-IV): sequencing the most valuable type-strain genomes for metagenomic binning, comparative biology and taxonomic classification.</title>
        <authorList>
            <person name="Goeker M."/>
        </authorList>
    </citation>
    <scope>NUCLEOTIDE SEQUENCE [LARGE SCALE GENOMIC DNA]</scope>
    <source>
        <strain evidence="6 7">DSM 20705</strain>
    </source>
</reference>
<keyword evidence="2" id="KW-0238">DNA-binding</keyword>
<dbReference type="EMBL" id="QEKV01000006">
    <property type="protein sequence ID" value="PVY94194.1"/>
    <property type="molecule type" value="Genomic_DNA"/>
</dbReference>
<comment type="caution">
    <text evidence="6">The sequence shown here is derived from an EMBL/GenBank/DDBJ whole genome shotgun (WGS) entry which is preliminary data.</text>
</comment>
<dbReference type="InterPro" id="IPR046348">
    <property type="entry name" value="SIS_dom_sf"/>
</dbReference>
<accession>A0A2U1E2M1</accession>
<evidence type="ECO:0000256" key="2">
    <source>
        <dbReference type="ARBA" id="ARBA00023125"/>
    </source>
</evidence>
<dbReference type="InterPro" id="IPR000281">
    <property type="entry name" value="HTH_RpiR"/>
</dbReference>
<evidence type="ECO:0000313" key="6">
    <source>
        <dbReference type="EMBL" id="PVY94194.1"/>
    </source>
</evidence>
<keyword evidence="3" id="KW-0804">Transcription</keyword>
<sequence>MQNNNLEKIIDIHYSKLSRMQRRIADFLLNSSDIPLDMTGKHLSKTLNISESTVVRFAQTIGLTGYPELVLLINEYIKSTRTSIERLSLNNEERKLDGNLISIDEEIAALRKVREHVTNEEINRVSTELNNANRIFILGCRTSHYLASYFNFYLSLIKNNVYILGEKETTIIEELVDINENDIVFTISFPRYTRALNDIFKFVSSKGAKLILLTDSENNPLVKFSDINLIVQNNILFFVDSLVVPMAIINSIIIDLSLKNKQKTINSLTNMEFIWKTYNIFESSKENE</sequence>
<name>A0A2U1E2M1_9FIRM</name>
<dbReference type="GO" id="GO:0003677">
    <property type="term" value="F:DNA binding"/>
    <property type="evidence" value="ECO:0007669"/>
    <property type="project" value="UniProtKB-KW"/>
</dbReference>
<dbReference type="GO" id="GO:0097367">
    <property type="term" value="F:carbohydrate derivative binding"/>
    <property type="evidence" value="ECO:0007669"/>
    <property type="project" value="InterPro"/>
</dbReference>
<dbReference type="InterPro" id="IPR009057">
    <property type="entry name" value="Homeodomain-like_sf"/>
</dbReference>
<evidence type="ECO:0000256" key="1">
    <source>
        <dbReference type="ARBA" id="ARBA00023015"/>
    </source>
</evidence>
<dbReference type="Proteomes" id="UP000245793">
    <property type="component" value="Unassembled WGS sequence"/>
</dbReference>
<evidence type="ECO:0000313" key="7">
    <source>
        <dbReference type="Proteomes" id="UP000245793"/>
    </source>
</evidence>
<dbReference type="SUPFAM" id="SSF53697">
    <property type="entry name" value="SIS domain"/>
    <property type="match status" value="1"/>
</dbReference>
<dbReference type="Pfam" id="PF01380">
    <property type="entry name" value="SIS"/>
    <property type="match status" value="1"/>
</dbReference>
<evidence type="ECO:0000259" key="5">
    <source>
        <dbReference type="PROSITE" id="PS51464"/>
    </source>
</evidence>
<dbReference type="Gene3D" id="1.10.10.10">
    <property type="entry name" value="Winged helix-like DNA-binding domain superfamily/Winged helix DNA-binding domain"/>
    <property type="match status" value="1"/>
</dbReference>
<dbReference type="AlphaFoldDB" id="A0A2U1E2M1"/>
<keyword evidence="7" id="KW-1185">Reference proteome</keyword>
<evidence type="ECO:0000256" key="3">
    <source>
        <dbReference type="ARBA" id="ARBA00023163"/>
    </source>
</evidence>
<feature type="domain" description="HTH rpiR-type" evidence="4">
    <location>
        <begin position="4"/>
        <end position="80"/>
    </location>
</feature>